<dbReference type="Pfam" id="PF00656">
    <property type="entry name" value="Peptidase_C14"/>
    <property type="match status" value="1"/>
</dbReference>
<dbReference type="SMART" id="SM00115">
    <property type="entry name" value="CASc"/>
    <property type="match status" value="1"/>
</dbReference>
<dbReference type="InterPro" id="IPR052039">
    <property type="entry name" value="Caspase-related_regulators"/>
</dbReference>
<dbReference type="GO" id="GO:0004197">
    <property type="term" value="F:cysteine-type endopeptidase activity"/>
    <property type="evidence" value="ECO:0007669"/>
    <property type="project" value="InterPro"/>
</dbReference>
<proteinExistence type="inferred from homology"/>
<evidence type="ECO:0000256" key="3">
    <source>
        <dbReference type="PROSITE-ProRule" id="PRU00504"/>
    </source>
</evidence>
<dbReference type="SUPFAM" id="SSF101898">
    <property type="entry name" value="NHL repeat"/>
    <property type="match status" value="1"/>
</dbReference>
<keyword evidence="2" id="KW-0677">Repeat</keyword>
<dbReference type="SUPFAM" id="SSF52129">
    <property type="entry name" value="Caspase-like"/>
    <property type="match status" value="1"/>
</dbReference>
<dbReference type="PANTHER" id="PTHR22576:SF37">
    <property type="entry name" value="MUCOSA-ASSOCIATED LYMPHOID TISSUE LYMPHOMA TRANSLOCATION PROTEIN 1"/>
    <property type="match status" value="1"/>
</dbReference>
<dbReference type="Gene3D" id="3.40.50.1460">
    <property type="match status" value="1"/>
</dbReference>
<dbReference type="CDD" id="cd05819">
    <property type="entry name" value="NHL"/>
    <property type="match status" value="1"/>
</dbReference>
<dbReference type="InterPro" id="IPR029030">
    <property type="entry name" value="Caspase-like_dom_sf"/>
</dbReference>
<dbReference type="AlphaFoldDB" id="A0A820VW14"/>
<evidence type="ECO:0000313" key="6">
    <source>
        <dbReference type="Proteomes" id="UP000663862"/>
    </source>
</evidence>
<dbReference type="PROSITE" id="PS50208">
    <property type="entry name" value="CASPASE_P20"/>
    <property type="match status" value="1"/>
</dbReference>
<dbReference type="PANTHER" id="PTHR22576">
    <property type="entry name" value="MUCOSA ASSOCIATED LYMPHOID TISSUE LYMPHOMA TRANSLOCATION PROTEIN 1/PARACASPASE"/>
    <property type="match status" value="1"/>
</dbReference>
<name>A0A820VW14_9BILA</name>
<protein>
    <recommendedName>
        <fullName evidence="4">Caspase family p20 domain-containing protein</fullName>
    </recommendedName>
</protein>
<dbReference type="InterPro" id="IPR011600">
    <property type="entry name" value="Pept_C14_caspase"/>
</dbReference>
<dbReference type="EMBL" id="CAJOBQ010001661">
    <property type="protein sequence ID" value="CAF4505608.1"/>
    <property type="molecule type" value="Genomic_DNA"/>
</dbReference>
<dbReference type="GO" id="GO:0006508">
    <property type="term" value="P:proteolysis"/>
    <property type="evidence" value="ECO:0007669"/>
    <property type="project" value="InterPro"/>
</dbReference>
<feature type="repeat" description="NHL" evidence="3">
    <location>
        <begin position="444"/>
        <end position="481"/>
    </location>
</feature>
<dbReference type="InterPro" id="IPR011042">
    <property type="entry name" value="6-blade_b-propeller_TolB-like"/>
</dbReference>
<dbReference type="InterPro" id="IPR001309">
    <property type="entry name" value="Pept_C14_p20"/>
</dbReference>
<feature type="repeat" description="NHL" evidence="3">
    <location>
        <begin position="546"/>
        <end position="582"/>
    </location>
</feature>
<evidence type="ECO:0000256" key="1">
    <source>
        <dbReference type="ARBA" id="ARBA00010134"/>
    </source>
</evidence>
<dbReference type="InterPro" id="IPR015917">
    <property type="entry name" value="Pept_C14A"/>
</dbReference>
<dbReference type="Pfam" id="PF01436">
    <property type="entry name" value="NHL"/>
    <property type="match status" value="1"/>
</dbReference>
<feature type="domain" description="Caspase family p20" evidence="4">
    <location>
        <begin position="20"/>
        <end position="147"/>
    </location>
</feature>
<evidence type="ECO:0000313" key="5">
    <source>
        <dbReference type="EMBL" id="CAF4505608.1"/>
    </source>
</evidence>
<dbReference type="Gene3D" id="2.120.10.30">
    <property type="entry name" value="TolB, C-terminal domain"/>
    <property type="match status" value="2"/>
</dbReference>
<reference evidence="5" key="1">
    <citation type="submission" date="2021-02" db="EMBL/GenBank/DDBJ databases">
        <authorList>
            <person name="Nowell W R."/>
        </authorList>
    </citation>
    <scope>NUCLEOTIDE SEQUENCE</scope>
</reference>
<evidence type="ECO:0000259" key="4">
    <source>
        <dbReference type="PROSITE" id="PS50208"/>
    </source>
</evidence>
<dbReference type="InterPro" id="IPR001258">
    <property type="entry name" value="NHL_repeat"/>
</dbReference>
<sequence length="582" mass="64515">MRVQFVLQHFRFSERLEMSRRRLALIFGNDDYGGDKQLNSCVKDARDMVSKLQSVGFTCTQFHNSKKPEMDCAFRDFCSKIKNGDCILIYFSGHGMEQHGKNYLVPIGQVCDPEFDCICLDTMLRKLNRSGDSILNVIILDACRADKDNNTWKTTGANAEECSEPAYGKALTSNVCLPTGSQFALIFSSDPGTVSFGSDAGENSFFTSALLNHLVTPNLILEEVMHRVQKELLERSSKRQRPWLNSCLGEAFYFNRASTPRPGTAASSTTFNIPPNATWKQNGVTIAGRNGDGDATNQLYRPFGLFVDDDQTVVIGDLGNNRIVQWKNGDTTNGQVVAGGQGQGNGLHQLNQPTDVLIDKETDSLIICDRVNKRVVRWSRRSSTTKGEVLIDNIQCYGVAMYEQRYLYVSDEGKHEVRRYQLGKKNATLVAGGNGTVIAGGNGKGDGLNQLNNPYYLFVDRQQTVYVSDNNNHRVMKWDKGAKEGIVVAGGQGAGSALTQLKYPEGIFVDTLGTLYVADSLNHRVMRWTQEGKKKGTVIVGRNGSGARENKFNVPVGLSFDRQGNLYVVDHGNNRVQRFSIE</sequence>
<dbReference type="Proteomes" id="UP000663862">
    <property type="component" value="Unassembled WGS sequence"/>
</dbReference>
<comment type="caution">
    <text evidence="5">The sequence shown here is derived from an EMBL/GenBank/DDBJ whole genome shotgun (WGS) entry which is preliminary data.</text>
</comment>
<organism evidence="5 6">
    <name type="scientific">Rotaria socialis</name>
    <dbReference type="NCBI Taxonomy" id="392032"/>
    <lineage>
        <taxon>Eukaryota</taxon>
        <taxon>Metazoa</taxon>
        <taxon>Spiralia</taxon>
        <taxon>Gnathifera</taxon>
        <taxon>Rotifera</taxon>
        <taxon>Eurotatoria</taxon>
        <taxon>Bdelloidea</taxon>
        <taxon>Philodinida</taxon>
        <taxon>Philodinidae</taxon>
        <taxon>Rotaria</taxon>
    </lineage>
</organism>
<dbReference type="PROSITE" id="PS51125">
    <property type="entry name" value="NHL"/>
    <property type="match status" value="2"/>
</dbReference>
<evidence type="ECO:0000256" key="2">
    <source>
        <dbReference type="ARBA" id="ARBA00022737"/>
    </source>
</evidence>
<gene>
    <name evidence="5" type="ORF">TSG867_LOCUS21454</name>
</gene>
<comment type="similarity">
    <text evidence="1">Belongs to the peptidase C14A family.</text>
</comment>
<accession>A0A820VW14</accession>